<keyword evidence="1" id="KW-0472">Membrane</keyword>
<organism evidence="2 3">
    <name type="scientific">Neolewinella maritima</name>
    <dbReference type="NCBI Taxonomy" id="1383882"/>
    <lineage>
        <taxon>Bacteria</taxon>
        <taxon>Pseudomonadati</taxon>
        <taxon>Bacteroidota</taxon>
        <taxon>Saprospiria</taxon>
        <taxon>Saprospirales</taxon>
        <taxon>Lewinellaceae</taxon>
        <taxon>Neolewinella</taxon>
    </lineage>
</organism>
<keyword evidence="1" id="KW-0812">Transmembrane</keyword>
<reference evidence="2" key="1">
    <citation type="submission" date="2021-12" db="EMBL/GenBank/DDBJ databases">
        <authorList>
            <person name="Rodrigo-Torres L."/>
            <person name="Arahal R. D."/>
            <person name="Lucena T."/>
        </authorList>
    </citation>
    <scope>NUCLEOTIDE SEQUENCE</scope>
    <source>
        <strain evidence="2">CECT 8419</strain>
    </source>
</reference>
<accession>A0ABM9B2Q0</accession>
<evidence type="ECO:0000313" key="3">
    <source>
        <dbReference type="Proteomes" id="UP000837803"/>
    </source>
</evidence>
<keyword evidence="1" id="KW-1133">Transmembrane helix</keyword>
<evidence type="ECO:0000313" key="2">
    <source>
        <dbReference type="EMBL" id="CAH1001180.1"/>
    </source>
</evidence>
<feature type="transmembrane region" description="Helical" evidence="1">
    <location>
        <begin position="20"/>
        <end position="46"/>
    </location>
</feature>
<name>A0ABM9B2Q0_9BACT</name>
<comment type="caution">
    <text evidence="2">The sequence shown here is derived from an EMBL/GenBank/DDBJ whole genome shotgun (WGS) entry which is preliminary data.</text>
</comment>
<dbReference type="EMBL" id="CAKLPZ010000002">
    <property type="protein sequence ID" value="CAH1001180.1"/>
    <property type="molecule type" value="Genomic_DNA"/>
</dbReference>
<sequence length="53" mass="5456">MQPLTISHLSQIDGGADGDAAYGVGVVLGVVAAVALFPLLPAIAFYDIYTNHL</sequence>
<proteinExistence type="predicted"/>
<gene>
    <name evidence="2" type="ORF">LEM8419_02082</name>
</gene>
<keyword evidence="3" id="KW-1185">Reference proteome</keyword>
<evidence type="ECO:0000256" key="1">
    <source>
        <dbReference type="SAM" id="Phobius"/>
    </source>
</evidence>
<dbReference type="Proteomes" id="UP000837803">
    <property type="component" value="Unassembled WGS sequence"/>
</dbReference>
<protein>
    <submittedName>
        <fullName evidence="2">Uncharacterized protein</fullName>
    </submittedName>
</protein>